<reference evidence="2" key="3">
    <citation type="journal article" date="2017" name="Nature">
        <title>Genome sequence of the progenitor of the wheat D genome Aegilops tauschii.</title>
        <authorList>
            <person name="Luo M.C."/>
            <person name="Gu Y.Q."/>
            <person name="Puiu D."/>
            <person name="Wang H."/>
            <person name="Twardziok S.O."/>
            <person name="Deal K.R."/>
            <person name="Huo N."/>
            <person name="Zhu T."/>
            <person name="Wang L."/>
            <person name="Wang Y."/>
            <person name="McGuire P.E."/>
            <person name="Liu S."/>
            <person name="Long H."/>
            <person name="Ramasamy R.K."/>
            <person name="Rodriguez J.C."/>
            <person name="Van S.L."/>
            <person name="Yuan L."/>
            <person name="Wang Z."/>
            <person name="Xia Z."/>
            <person name="Xiao L."/>
            <person name="Anderson O.D."/>
            <person name="Ouyang S."/>
            <person name="Liang Y."/>
            <person name="Zimin A.V."/>
            <person name="Pertea G."/>
            <person name="Qi P."/>
            <person name="Bennetzen J.L."/>
            <person name="Dai X."/>
            <person name="Dawson M.W."/>
            <person name="Muller H.G."/>
            <person name="Kugler K."/>
            <person name="Rivarola-Duarte L."/>
            <person name="Spannagl M."/>
            <person name="Mayer K.F.X."/>
            <person name="Lu F.H."/>
            <person name="Bevan M.W."/>
            <person name="Leroy P."/>
            <person name="Li P."/>
            <person name="You F.M."/>
            <person name="Sun Q."/>
            <person name="Liu Z."/>
            <person name="Lyons E."/>
            <person name="Wicker T."/>
            <person name="Salzberg S.L."/>
            <person name="Devos K.M."/>
            <person name="Dvorak J."/>
        </authorList>
    </citation>
    <scope>NUCLEOTIDE SEQUENCE [LARGE SCALE GENOMIC DNA]</scope>
    <source>
        <strain evidence="2">cv. AL8/78</strain>
    </source>
</reference>
<evidence type="ECO:0000256" key="1">
    <source>
        <dbReference type="SAM" id="MobiDB-lite"/>
    </source>
</evidence>
<evidence type="ECO:0000313" key="3">
    <source>
        <dbReference type="Proteomes" id="UP000015105"/>
    </source>
</evidence>
<protein>
    <submittedName>
        <fullName evidence="2">Uncharacterized protein</fullName>
    </submittedName>
</protein>
<sequence length="145" mass="15697">PHPRHTREPPLGQRAHHTHRSEERGPALAPASLAGGKSQGLQSKLPDPDPTRRARPRPPSRIPAARAAAGGGIGLASAPVSPFAGREGIRYGLRGGLRWRTCWTPRSARTTTTGERHSHESLCYLISRVFGRITRLCVILKAGIE</sequence>
<reference evidence="3" key="1">
    <citation type="journal article" date="2014" name="Science">
        <title>Ancient hybridizations among the ancestral genomes of bread wheat.</title>
        <authorList>
            <consortium name="International Wheat Genome Sequencing Consortium,"/>
            <person name="Marcussen T."/>
            <person name="Sandve S.R."/>
            <person name="Heier L."/>
            <person name="Spannagl M."/>
            <person name="Pfeifer M."/>
            <person name="Jakobsen K.S."/>
            <person name="Wulff B.B."/>
            <person name="Steuernagel B."/>
            <person name="Mayer K.F."/>
            <person name="Olsen O.A."/>
        </authorList>
    </citation>
    <scope>NUCLEOTIDE SEQUENCE [LARGE SCALE GENOMIC DNA]</scope>
    <source>
        <strain evidence="3">cv. AL8/78</strain>
    </source>
</reference>
<accession>A0A452ZCU5</accession>
<feature type="compositionally biased region" description="Low complexity" evidence="1">
    <location>
        <begin position="26"/>
        <end position="36"/>
    </location>
</feature>
<organism evidence="2 3">
    <name type="scientific">Aegilops tauschii subsp. strangulata</name>
    <name type="common">Goatgrass</name>
    <dbReference type="NCBI Taxonomy" id="200361"/>
    <lineage>
        <taxon>Eukaryota</taxon>
        <taxon>Viridiplantae</taxon>
        <taxon>Streptophyta</taxon>
        <taxon>Embryophyta</taxon>
        <taxon>Tracheophyta</taxon>
        <taxon>Spermatophyta</taxon>
        <taxon>Magnoliopsida</taxon>
        <taxon>Liliopsida</taxon>
        <taxon>Poales</taxon>
        <taxon>Poaceae</taxon>
        <taxon>BOP clade</taxon>
        <taxon>Pooideae</taxon>
        <taxon>Triticodae</taxon>
        <taxon>Triticeae</taxon>
        <taxon>Triticinae</taxon>
        <taxon>Aegilops</taxon>
    </lineage>
</organism>
<dbReference type="EnsemblPlants" id="AET1Gv20718700.10">
    <property type="protein sequence ID" value="AET1Gv20718700.10"/>
    <property type="gene ID" value="AET1Gv20718700"/>
</dbReference>
<feature type="region of interest" description="Disordered" evidence="1">
    <location>
        <begin position="1"/>
        <end position="83"/>
    </location>
</feature>
<reference evidence="2" key="5">
    <citation type="journal article" date="2021" name="G3 (Bethesda)">
        <title>Aegilops tauschii genome assembly Aet v5.0 features greater sequence contiguity and improved annotation.</title>
        <authorList>
            <person name="Wang L."/>
            <person name="Zhu T."/>
            <person name="Rodriguez J.C."/>
            <person name="Deal K.R."/>
            <person name="Dubcovsky J."/>
            <person name="McGuire P.E."/>
            <person name="Lux T."/>
            <person name="Spannagl M."/>
            <person name="Mayer K.F.X."/>
            <person name="Baldrich P."/>
            <person name="Meyers B.C."/>
            <person name="Huo N."/>
            <person name="Gu Y.Q."/>
            <person name="Zhou H."/>
            <person name="Devos K.M."/>
            <person name="Bennetzen J.L."/>
            <person name="Unver T."/>
            <person name="Budak H."/>
            <person name="Gulick P.J."/>
            <person name="Galiba G."/>
            <person name="Kalapos B."/>
            <person name="Nelson D.R."/>
            <person name="Li P."/>
            <person name="You F.M."/>
            <person name="Luo M.C."/>
            <person name="Dvorak J."/>
        </authorList>
    </citation>
    <scope>NUCLEOTIDE SEQUENCE [LARGE SCALE GENOMIC DNA]</scope>
    <source>
        <strain evidence="2">cv. AL8/78</strain>
    </source>
</reference>
<dbReference type="Gramene" id="AET1Gv20718700.10">
    <property type="protein sequence ID" value="AET1Gv20718700.10"/>
    <property type="gene ID" value="AET1Gv20718700"/>
</dbReference>
<reference evidence="3" key="2">
    <citation type="journal article" date="2017" name="Nat. Plants">
        <title>The Aegilops tauschii genome reveals multiple impacts of transposons.</title>
        <authorList>
            <person name="Zhao G."/>
            <person name="Zou C."/>
            <person name="Li K."/>
            <person name="Wang K."/>
            <person name="Li T."/>
            <person name="Gao L."/>
            <person name="Zhang X."/>
            <person name="Wang H."/>
            <person name="Yang Z."/>
            <person name="Liu X."/>
            <person name="Jiang W."/>
            <person name="Mao L."/>
            <person name="Kong X."/>
            <person name="Jiao Y."/>
            <person name="Jia J."/>
        </authorList>
    </citation>
    <scope>NUCLEOTIDE SEQUENCE [LARGE SCALE GENOMIC DNA]</scope>
    <source>
        <strain evidence="3">cv. AL8/78</strain>
    </source>
</reference>
<dbReference type="Proteomes" id="UP000015105">
    <property type="component" value="Chromosome 1D"/>
</dbReference>
<evidence type="ECO:0000313" key="2">
    <source>
        <dbReference type="EnsemblPlants" id="AET1Gv20718700.10"/>
    </source>
</evidence>
<reference evidence="2" key="4">
    <citation type="submission" date="2019-03" db="UniProtKB">
        <authorList>
            <consortium name="EnsemblPlants"/>
        </authorList>
    </citation>
    <scope>IDENTIFICATION</scope>
</reference>
<dbReference type="AlphaFoldDB" id="A0A452ZCU5"/>
<proteinExistence type="predicted"/>
<name>A0A452ZCU5_AEGTS</name>
<keyword evidence="3" id="KW-1185">Reference proteome</keyword>